<dbReference type="Proteomes" id="UP000828390">
    <property type="component" value="Unassembled WGS sequence"/>
</dbReference>
<evidence type="ECO:0000313" key="3">
    <source>
        <dbReference type="Proteomes" id="UP000828390"/>
    </source>
</evidence>
<evidence type="ECO:0000313" key="2">
    <source>
        <dbReference type="EMBL" id="KAH3892448.1"/>
    </source>
</evidence>
<feature type="region of interest" description="Disordered" evidence="1">
    <location>
        <begin position="1"/>
        <end position="28"/>
    </location>
</feature>
<accession>A0A9D4NDC1</accession>
<feature type="region of interest" description="Disordered" evidence="1">
    <location>
        <begin position="40"/>
        <end position="76"/>
    </location>
</feature>
<proteinExistence type="predicted"/>
<reference evidence="2" key="1">
    <citation type="journal article" date="2019" name="bioRxiv">
        <title>The Genome of the Zebra Mussel, Dreissena polymorpha: A Resource for Invasive Species Research.</title>
        <authorList>
            <person name="McCartney M.A."/>
            <person name="Auch B."/>
            <person name="Kono T."/>
            <person name="Mallez S."/>
            <person name="Zhang Y."/>
            <person name="Obille A."/>
            <person name="Becker A."/>
            <person name="Abrahante J.E."/>
            <person name="Garbe J."/>
            <person name="Badalamenti J.P."/>
            <person name="Herman A."/>
            <person name="Mangelson H."/>
            <person name="Liachko I."/>
            <person name="Sullivan S."/>
            <person name="Sone E.D."/>
            <person name="Koren S."/>
            <person name="Silverstein K.A.T."/>
            <person name="Beckman K.B."/>
            <person name="Gohl D.M."/>
        </authorList>
    </citation>
    <scope>NUCLEOTIDE SEQUENCE</scope>
    <source>
        <strain evidence="2">Duluth1</strain>
        <tissue evidence="2">Whole animal</tissue>
    </source>
</reference>
<evidence type="ECO:0000256" key="1">
    <source>
        <dbReference type="SAM" id="MobiDB-lite"/>
    </source>
</evidence>
<reference evidence="2" key="2">
    <citation type="submission" date="2020-11" db="EMBL/GenBank/DDBJ databases">
        <authorList>
            <person name="McCartney M.A."/>
            <person name="Auch B."/>
            <person name="Kono T."/>
            <person name="Mallez S."/>
            <person name="Becker A."/>
            <person name="Gohl D.M."/>
            <person name="Silverstein K.A.T."/>
            <person name="Koren S."/>
            <person name="Bechman K.B."/>
            <person name="Herman A."/>
            <person name="Abrahante J.E."/>
            <person name="Garbe J."/>
        </authorList>
    </citation>
    <scope>NUCLEOTIDE SEQUENCE</scope>
    <source>
        <strain evidence="2">Duluth1</strain>
        <tissue evidence="2">Whole animal</tissue>
    </source>
</reference>
<protein>
    <submittedName>
        <fullName evidence="2">Uncharacterized protein</fullName>
    </submittedName>
</protein>
<name>A0A9D4NDC1_DREPO</name>
<dbReference type="EMBL" id="JAIWYP010000001">
    <property type="protein sequence ID" value="KAH3892448.1"/>
    <property type="molecule type" value="Genomic_DNA"/>
</dbReference>
<organism evidence="2 3">
    <name type="scientific">Dreissena polymorpha</name>
    <name type="common">Zebra mussel</name>
    <name type="synonym">Mytilus polymorpha</name>
    <dbReference type="NCBI Taxonomy" id="45954"/>
    <lineage>
        <taxon>Eukaryota</taxon>
        <taxon>Metazoa</taxon>
        <taxon>Spiralia</taxon>
        <taxon>Lophotrochozoa</taxon>
        <taxon>Mollusca</taxon>
        <taxon>Bivalvia</taxon>
        <taxon>Autobranchia</taxon>
        <taxon>Heteroconchia</taxon>
        <taxon>Euheterodonta</taxon>
        <taxon>Imparidentia</taxon>
        <taxon>Neoheterodontei</taxon>
        <taxon>Myida</taxon>
        <taxon>Dreissenoidea</taxon>
        <taxon>Dreissenidae</taxon>
        <taxon>Dreissena</taxon>
    </lineage>
</organism>
<dbReference type="AlphaFoldDB" id="A0A9D4NDC1"/>
<sequence>MSLQLRALSSPNLGPVGGSGFTSSPNKEPVKVVITHQLALSSPNKGPVDVVMTHKQPQQGASRGSDDSPAAPTRGQ</sequence>
<gene>
    <name evidence="2" type="ORF">DPMN_016566</name>
</gene>
<keyword evidence="3" id="KW-1185">Reference proteome</keyword>
<comment type="caution">
    <text evidence="2">The sequence shown here is derived from an EMBL/GenBank/DDBJ whole genome shotgun (WGS) entry which is preliminary data.</text>
</comment>
<feature type="compositionally biased region" description="Polar residues" evidence="1">
    <location>
        <begin position="1"/>
        <end position="12"/>
    </location>
</feature>